<feature type="region of interest" description="Disordered" evidence="1">
    <location>
        <begin position="61"/>
        <end position="267"/>
    </location>
</feature>
<evidence type="ECO:0000313" key="3">
    <source>
        <dbReference type="Proteomes" id="UP000708148"/>
    </source>
</evidence>
<organism evidence="2 3">
    <name type="scientific">Ostreobium quekettii</name>
    <dbReference type="NCBI Taxonomy" id="121088"/>
    <lineage>
        <taxon>Eukaryota</taxon>
        <taxon>Viridiplantae</taxon>
        <taxon>Chlorophyta</taxon>
        <taxon>core chlorophytes</taxon>
        <taxon>Ulvophyceae</taxon>
        <taxon>TCBD clade</taxon>
        <taxon>Bryopsidales</taxon>
        <taxon>Ostreobineae</taxon>
        <taxon>Ostreobiaceae</taxon>
        <taxon>Ostreobium</taxon>
    </lineage>
</organism>
<feature type="compositionally biased region" description="Basic and acidic residues" evidence="1">
    <location>
        <begin position="113"/>
        <end position="130"/>
    </location>
</feature>
<dbReference type="EMBL" id="CAJHUC010001408">
    <property type="protein sequence ID" value="CAD7701022.1"/>
    <property type="molecule type" value="Genomic_DNA"/>
</dbReference>
<feature type="region of interest" description="Disordered" evidence="1">
    <location>
        <begin position="285"/>
        <end position="304"/>
    </location>
</feature>
<dbReference type="AlphaFoldDB" id="A0A8S1J542"/>
<protein>
    <submittedName>
        <fullName evidence="2">Uncharacterized protein</fullName>
    </submittedName>
</protein>
<feature type="compositionally biased region" description="Basic and acidic residues" evidence="1">
    <location>
        <begin position="244"/>
        <end position="258"/>
    </location>
</feature>
<proteinExistence type="predicted"/>
<dbReference type="Proteomes" id="UP000708148">
    <property type="component" value="Unassembled WGS sequence"/>
</dbReference>
<feature type="region of interest" description="Disordered" evidence="1">
    <location>
        <begin position="442"/>
        <end position="477"/>
    </location>
</feature>
<feature type="compositionally biased region" description="Basic and acidic residues" evidence="1">
    <location>
        <begin position="155"/>
        <end position="215"/>
    </location>
</feature>
<reference evidence="2" key="1">
    <citation type="submission" date="2020-12" db="EMBL/GenBank/DDBJ databases">
        <authorList>
            <person name="Iha C."/>
        </authorList>
    </citation>
    <scope>NUCLEOTIDE SEQUENCE</scope>
</reference>
<name>A0A8S1J542_9CHLO</name>
<feature type="compositionally biased region" description="Basic and acidic residues" evidence="1">
    <location>
        <begin position="83"/>
        <end position="100"/>
    </location>
</feature>
<gene>
    <name evidence="2" type="ORF">OSTQU699_LOCUS6381</name>
</gene>
<evidence type="ECO:0000313" key="2">
    <source>
        <dbReference type="EMBL" id="CAD7701022.1"/>
    </source>
</evidence>
<accession>A0A8S1J542</accession>
<comment type="caution">
    <text evidence="2">The sequence shown here is derived from an EMBL/GenBank/DDBJ whole genome shotgun (WGS) entry which is preliminary data.</text>
</comment>
<evidence type="ECO:0000256" key="1">
    <source>
        <dbReference type="SAM" id="MobiDB-lite"/>
    </source>
</evidence>
<feature type="compositionally biased region" description="Gly residues" evidence="1">
    <location>
        <begin position="22"/>
        <end position="42"/>
    </location>
</feature>
<dbReference type="OrthoDB" id="10687887at2759"/>
<feature type="region of interest" description="Disordered" evidence="1">
    <location>
        <begin position="1"/>
        <end position="49"/>
    </location>
</feature>
<sequence length="698" mass="74118">MGEDKRQKAGAVDAVDSKGLQDNGGGAGGQHEESAGGGGGRRGSSSGMRRYTREWLLEIKARPEMSKPPSGFNAALLKPCEPNNERPHSGWRAREGREGWHPPAGAKGQIHSRLVDDGKMDPPSKSEQPGDGKWLATRPSFKAEGGFPANPPRRTRSEQPGRWDSNKAAEEARNAASAAERRAPPGMERRSSERTKGERWGSYGHRDKSQFEKEGGGGGLSGEPEWMHDVGDGDNGGTSQQDRAAFEEQRKKFKESWSKKGGSAQGAAQALSDLFMSDDDINKMMQGDERNTPPPGSSTAVSAGVAASGADGVRPSVVTFSFDSFKEAIKQAGVPNLPPLPTTFSTVDEIERQQRGRLPQRGGAPGFTRGQHLQGMPQFQMPPMPQQYKSVGDLEREQYGIGNGGQAGLQGATAQPTGNGSMDGAHFLLSLLRGQANAANTPQPGVGGMHRSSPAGPMQPQYLPGVTLPSPGQGGGALRALLGQQQQQQQQPTQLPRQDNVLGRLFAAAAQKNAPPSAGVLPNPLLQQHGHQVNLGQLQSQGANFPMMPNMQQNPFIRSQQGNPLVAHDPGRAMARNAQLGGGFPSGLFRPAPQAATQPGPMLSQYSVPGAPQGQFLGQAQMHGGVPGHQDPMLVHPNALAQLQGIQSSQAGQPGLERFFNLNSVGGLQPANLQAKPMQVQQDRQRALEELARGMAAR</sequence>
<keyword evidence="3" id="KW-1185">Reference proteome</keyword>